<dbReference type="GO" id="GO:0004497">
    <property type="term" value="F:monooxygenase activity"/>
    <property type="evidence" value="ECO:0007669"/>
    <property type="project" value="UniProtKB-KW"/>
</dbReference>
<dbReference type="Proteomes" id="UP001274830">
    <property type="component" value="Unassembled WGS sequence"/>
</dbReference>
<comment type="caution">
    <text evidence="6">The sequence shown here is derived from an EMBL/GenBank/DDBJ whole genome shotgun (WGS) entry which is preliminary data.</text>
</comment>
<sequence>MTFQIFERDTNPYHRGKGWALYSHWVLDDFLSLLPQHLINRLPETYIDPQATARGENGRFTFFDLSTDEAKWQVPPTRRLRLSRNKLRNLLLDGIDVQWAKRGVNIIQDGEGLEAHFDNGFTVAVPVRFLGASTITPADVGKRFKELDPFCFQGGDPQTDSFLFFSFLDTPTSNDRNTDSDFEC</sequence>
<evidence type="ECO:0000256" key="4">
    <source>
        <dbReference type="ARBA" id="ARBA00023002"/>
    </source>
</evidence>
<dbReference type="PANTHER" id="PTHR47178">
    <property type="entry name" value="MONOOXYGENASE, FAD-BINDING"/>
    <property type="match status" value="1"/>
</dbReference>
<accession>A0AAE0TRR8</accession>
<organism evidence="6 7">
    <name type="scientific">Recurvomyces mirabilis</name>
    <dbReference type="NCBI Taxonomy" id="574656"/>
    <lineage>
        <taxon>Eukaryota</taxon>
        <taxon>Fungi</taxon>
        <taxon>Dikarya</taxon>
        <taxon>Ascomycota</taxon>
        <taxon>Pezizomycotina</taxon>
        <taxon>Dothideomycetes</taxon>
        <taxon>Dothideomycetidae</taxon>
        <taxon>Mycosphaerellales</taxon>
        <taxon>Teratosphaeriaceae</taxon>
        <taxon>Recurvomyces</taxon>
    </lineage>
</organism>
<dbReference type="EMBL" id="JAUTXT010000082">
    <property type="protein sequence ID" value="KAK3669496.1"/>
    <property type="molecule type" value="Genomic_DNA"/>
</dbReference>
<evidence type="ECO:0000256" key="2">
    <source>
        <dbReference type="ARBA" id="ARBA00022630"/>
    </source>
</evidence>
<evidence type="ECO:0000313" key="7">
    <source>
        <dbReference type="Proteomes" id="UP001274830"/>
    </source>
</evidence>
<evidence type="ECO:0000256" key="5">
    <source>
        <dbReference type="ARBA" id="ARBA00023033"/>
    </source>
</evidence>
<dbReference type="Gene3D" id="3.50.50.60">
    <property type="entry name" value="FAD/NAD(P)-binding domain"/>
    <property type="match status" value="1"/>
</dbReference>
<keyword evidence="5" id="KW-0503">Monooxygenase</keyword>
<evidence type="ECO:0000256" key="3">
    <source>
        <dbReference type="ARBA" id="ARBA00022827"/>
    </source>
</evidence>
<keyword evidence="7" id="KW-1185">Reference proteome</keyword>
<dbReference type="InterPro" id="IPR036188">
    <property type="entry name" value="FAD/NAD-bd_sf"/>
</dbReference>
<proteinExistence type="predicted"/>
<dbReference type="PANTHER" id="PTHR47178:SF1">
    <property type="entry name" value="FAD-BINDING DOMAIN-CONTAINING PROTEIN-RELATED"/>
    <property type="match status" value="1"/>
</dbReference>
<keyword evidence="3" id="KW-0274">FAD</keyword>
<evidence type="ECO:0000313" key="6">
    <source>
        <dbReference type="EMBL" id="KAK3669496.1"/>
    </source>
</evidence>
<reference evidence="6" key="1">
    <citation type="submission" date="2023-07" db="EMBL/GenBank/DDBJ databases">
        <title>Black Yeasts Isolated from many extreme environments.</title>
        <authorList>
            <person name="Coleine C."/>
            <person name="Stajich J.E."/>
            <person name="Selbmann L."/>
        </authorList>
    </citation>
    <scope>NUCLEOTIDE SEQUENCE</scope>
    <source>
        <strain evidence="6">CCFEE 5485</strain>
    </source>
</reference>
<name>A0AAE0TRR8_9PEZI</name>
<keyword evidence="4" id="KW-0560">Oxidoreductase</keyword>
<gene>
    <name evidence="6" type="ORF">LTR78_010643</name>
</gene>
<dbReference type="AlphaFoldDB" id="A0AAE0TRR8"/>
<protein>
    <submittedName>
        <fullName evidence="6">Uncharacterized protein</fullName>
    </submittedName>
</protein>
<evidence type="ECO:0000256" key="1">
    <source>
        <dbReference type="ARBA" id="ARBA00001974"/>
    </source>
</evidence>
<comment type="cofactor">
    <cofactor evidence="1">
        <name>FAD</name>
        <dbReference type="ChEBI" id="CHEBI:57692"/>
    </cofactor>
</comment>
<keyword evidence="2" id="KW-0285">Flavoprotein</keyword>